<dbReference type="Pfam" id="PF04480">
    <property type="entry name" value="DUF559"/>
    <property type="match status" value="1"/>
</dbReference>
<proteinExistence type="predicted"/>
<reference evidence="2 3" key="2">
    <citation type="journal article" date="2011" name="Stand. Genomic Sci.">
        <title>Complete genome sequence of Oceanithermus profundus type strain (506).</title>
        <authorList>
            <person name="Pati A."/>
            <person name="Zhang X."/>
            <person name="Lapidus A."/>
            <person name="Nolan M."/>
            <person name="Lucas S."/>
            <person name="Del Rio T.G."/>
            <person name="Tice H."/>
            <person name="Cheng J.F."/>
            <person name="Tapia R."/>
            <person name="Han C."/>
            <person name="Goodwin L."/>
            <person name="Pitluck S."/>
            <person name="Liolios K."/>
            <person name="Pagani I."/>
            <person name="Ivanova N."/>
            <person name="Mavromatis K."/>
            <person name="Chen A."/>
            <person name="Palaniappan K."/>
            <person name="Hauser L."/>
            <person name="Jeffries C.D."/>
            <person name="Brambilla E.M."/>
            <person name="Rohl A."/>
            <person name="Mwirichia R."/>
            <person name="Rohde M."/>
            <person name="Tindall B.J."/>
            <person name="Sikorski J."/>
            <person name="Wirth R."/>
            <person name="Goker M."/>
            <person name="Woyke T."/>
            <person name="Detter J.C."/>
            <person name="Bristow J."/>
            <person name="Eisen J.A."/>
            <person name="Markowitz V."/>
            <person name="Hugenholtz P."/>
            <person name="Kyrpides N.C."/>
            <person name="Klenk H.P."/>
            <person name="Land M."/>
        </authorList>
    </citation>
    <scope>NUCLEOTIDE SEQUENCE [LARGE SCALE GENOMIC DNA]</scope>
    <source>
        <strain evidence="3">DSM 14977 / NBRC 100410 / VKM B-2274 / 506</strain>
    </source>
</reference>
<dbReference type="STRING" id="670487.Ocepr_2113"/>
<dbReference type="KEGG" id="opr:Ocepr_2113"/>
<evidence type="ECO:0000259" key="1">
    <source>
        <dbReference type="Pfam" id="PF04480"/>
    </source>
</evidence>
<protein>
    <recommendedName>
        <fullName evidence="1">DUF559 domain-containing protein</fullName>
    </recommendedName>
</protein>
<name>E4UAC0_OCEP5</name>
<dbReference type="InterPro" id="IPR007569">
    <property type="entry name" value="DUF559"/>
</dbReference>
<dbReference type="OrthoDB" id="9798754at2"/>
<reference evidence="3" key="1">
    <citation type="submission" date="2010-11" db="EMBL/GenBank/DDBJ databases">
        <title>The complete sequence of chromosome of Oceanithermus profundus DSM 14977.</title>
        <authorList>
            <consortium name="US DOE Joint Genome Institute (JGI-PGF)"/>
            <person name="Lucas S."/>
            <person name="Copeland A."/>
            <person name="Lapidus A."/>
            <person name="Bruce D."/>
            <person name="Goodwin L."/>
            <person name="Pitluck S."/>
            <person name="Kyrpides N."/>
            <person name="Mavromatis K."/>
            <person name="Pagani I."/>
            <person name="Ivanova N."/>
            <person name="Zhang X."/>
            <person name="Brettin T."/>
            <person name="Detter J.C."/>
            <person name="Tapia R."/>
            <person name="Han C."/>
            <person name="Land M."/>
            <person name="Hauser L."/>
            <person name="Markowitz V."/>
            <person name="Cheng J.-F."/>
            <person name="Hugenholtz P."/>
            <person name="Woyke T."/>
            <person name="Wu D."/>
            <person name="Tindall B."/>
            <person name="Faehnrich R."/>
            <person name="Brambilla E."/>
            <person name="Klenk H.-P."/>
            <person name="Eisen J.A."/>
        </authorList>
    </citation>
    <scope>NUCLEOTIDE SEQUENCE [LARGE SCALE GENOMIC DNA]</scope>
    <source>
        <strain evidence="3">DSM 14977 / NBRC 100410 / VKM B-2274 / 506</strain>
    </source>
</reference>
<dbReference type="InterPro" id="IPR047216">
    <property type="entry name" value="Endonuclease_DUF559_bact"/>
</dbReference>
<dbReference type="HOGENOM" id="CLU_107928_1_0_0"/>
<dbReference type="EMBL" id="CP002361">
    <property type="protein sequence ID" value="ADR37563.1"/>
    <property type="molecule type" value="Genomic_DNA"/>
</dbReference>
<evidence type="ECO:0000313" key="2">
    <source>
        <dbReference type="EMBL" id="ADR37563.1"/>
    </source>
</evidence>
<dbReference type="PANTHER" id="PTHR38590">
    <property type="entry name" value="BLL0828 PROTEIN"/>
    <property type="match status" value="1"/>
</dbReference>
<dbReference type="AlphaFoldDB" id="E4UAC0"/>
<organism evidence="2 3">
    <name type="scientific">Oceanithermus profundus (strain DSM 14977 / NBRC 100410 / VKM B-2274 / 506)</name>
    <dbReference type="NCBI Taxonomy" id="670487"/>
    <lineage>
        <taxon>Bacteria</taxon>
        <taxon>Thermotogati</taxon>
        <taxon>Deinococcota</taxon>
        <taxon>Deinococci</taxon>
        <taxon>Thermales</taxon>
        <taxon>Thermaceae</taxon>
        <taxon>Oceanithermus</taxon>
    </lineage>
</organism>
<evidence type="ECO:0000313" key="3">
    <source>
        <dbReference type="Proteomes" id="UP000008722"/>
    </source>
</evidence>
<feature type="domain" description="DUF559" evidence="1">
    <location>
        <begin position="9"/>
        <end position="119"/>
    </location>
</feature>
<dbReference type="InterPro" id="IPR011335">
    <property type="entry name" value="Restrct_endonuc-II-like"/>
</dbReference>
<accession>E4UAC0</accession>
<gene>
    <name evidence="2" type="ordered locus">Ocepr_2113</name>
</gene>
<dbReference type="eggNOG" id="COG2852">
    <property type="taxonomic scope" value="Bacteria"/>
</dbReference>
<dbReference type="Gene3D" id="3.40.960.10">
    <property type="entry name" value="VSR Endonuclease"/>
    <property type="match status" value="1"/>
</dbReference>
<dbReference type="CDD" id="cd01038">
    <property type="entry name" value="Endonuclease_DUF559"/>
    <property type="match status" value="1"/>
</dbReference>
<sequence>MPVPYRKDLVTLARKLRKNPTEPEKKLWFACLRRLKQLKGVKVYRQRPMLDYIVDFELRDAKIVVEIDGDSHYLEEASRTKDAQRDAALAEYGYKVVRFTNEQVMKEAEWVCEVIYRLITERLSV</sequence>
<keyword evidence="3" id="KW-1185">Reference proteome</keyword>
<dbReference type="Proteomes" id="UP000008722">
    <property type="component" value="Chromosome"/>
</dbReference>
<dbReference type="SUPFAM" id="SSF52980">
    <property type="entry name" value="Restriction endonuclease-like"/>
    <property type="match status" value="1"/>
</dbReference>
<dbReference type="PANTHER" id="PTHR38590:SF1">
    <property type="entry name" value="BLL0828 PROTEIN"/>
    <property type="match status" value="1"/>
</dbReference>